<evidence type="ECO:0000313" key="1">
    <source>
        <dbReference type="EMBL" id="KAG7336818.1"/>
    </source>
</evidence>
<evidence type="ECO:0000313" key="3">
    <source>
        <dbReference type="Proteomes" id="UP000693970"/>
    </source>
</evidence>
<reference evidence="1" key="1">
    <citation type="journal article" date="2021" name="Sci. Rep.">
        <title>Diploid genomic architecture of Nitzschia inconspicua, an elite biomass production diatom.</title>
        <authorList>
            <person name="Oliver A."/>
            <person name="Podell S."/>
            <person name="Pinowska A."/>
            <person name="Traller J.C."/>
            <person name="Smith S.R."/>
            <person name="McClure R."/>
            <person name="Beliaev A."/>
            <person name="Bohutskyi P."/>
            <person name="Hill E.A."/>
            <person name="Rabines A."/>
            <person name="Zheng H."/>
            <person name="Allen L.Z."/>
            <person name="Kuo A."/>
            <person name="Grigoriev I.V."/>
            <person name="Allen A.E."/>
            <person name="Hazlebeck D."/>
            <person name="Allen E.E."/>
        </authorList>
    </citation>
    <scope>NUCLEOTIDE SEQUENCE</scope>
    <source>
        <strain evidence="1">Hildebrandi</strain>
    </source>
</reference>
<name>A0A9K3K4H0_9STRA</name>
<dbReference type="EMBL" id="JAGRRH010000013">
    <property type="protein sequence ID" value="KAG7360333.1"/>
    <property type="molecule type" value="Genomic_DNA"/>
</dbReference>
<dbReference type="AlphaFoldDB" id="A0A9K3K4H0"/>
<comment type="caution">
    <text evidence="1">The sequence shown here is derived from an EMBL/GenBank/DDBJ whole genome shotgun (WGS) entry which is preliminary data.</text>
</comment>
<proteinExistence type="predicted"/>
<reference evidence="1" key="2">
    <citation type="submission" date="2021-04" db="EMBL/GenBank/DDBJ databases">
        <authorList>
            <person name="Podell S."/>
        </authorList>
    </citation>
    <scope>NUCLEOTIDE SEQUENCE</scope>
    <source>
        <strain evidence="1">Hildebrandi</strain>
    </source>
</reference>
<evidence type="ECO:0000313" key="2">
    <source>
        <dbReference type="EMBL" id="KAG7360333.1"/>
    </source>
</evidence>
<keyword evidence="3" id="KW-1185">Reference proteome</keyword>
<organism evidence="1 3">
    <name type="scientific">Nitzschia inconspicua</name>
    <dbReference type="NCBI Taxonomy" id="303405"/>
    <lineage>
        <taxon>Eukaryota</taxon>
        <taxon>Sar</taxon>
        <taxon>Stramenopiles</taxon>
        <taxon>Ochrophyta</taxon>
        <taxon>Bacillariophyta</taxon>
        <taxon>Bacillariophyceae</taxon>
        <taxon>Bacillariophycidae</taxon>
        <taxon>Bacillariales</taxon>
        <taxon>Bacillariaceae</taxon>
        <taxon>Nitzschia</taxon>
    </lineage>
</organism>
<dbReference type="OrthoDB" id="53852at2759"/>
<dbReference type="EMBL" id="JAGRRH010000106">
    <property type="protein sequence ID" value="KAG7336818.1"/>
    <property type="molecule type" value="Genomic_DNA"/>
</dbReference>
<accession>A0A9K3K4H0</accession>
<dbReference type="Proteomes" id="UP000693970">
    <property type="component" value="Unassembled WGS sequence"/>
</dbReference>
<protein>
    <submittedName>
        <fullName evidence="1">Uncharacterized protein</fullName>
    </submittedName>
</protein>
<sequence length="142" mass="16890">MSRRLVVVDDQALLYLLLWGSNHWLQGTPIPTHRVPERIADLLLSQTTIGWDNLFLGRWSKHWTTLQLQYLQPNHIEVKNKNHGLSLSSNIIRLMWDHYYKEWTTRNKARHGKDADDKAQRRLEKAHRSIRDLYDLKPKCSL</sequence>
<gene>
    <name evidence="1" type="ORF">IV203_006778</name>
    <name evidence="2" type="ORF">IV203_035432</name>
</gene>